<dbReference type="EMBL" id="FCNZ02000004">
    <property type="protein sequence ID" value="SAL25887.1"/>
    <property type="molecule type" value="Genomic_DNA"/>
</dbReference>
<evidence type="ECO:0000313" key="1">
    <source>
        <dbReference type="EMBL" id="SAL25887.1"/>
    </source>
</evidence>
<dbReference type="AlphaFoldDB" id="A0A158G1Y7"/>
<gene>
    <name evidence="1" type="ORF">AWB66_01493</name>
</gene>
<proteinExistence type="predicted"/>
<protein>
    <submittedName>
        <fullName evidence="1">Uncharacterized protein</fullName>
    </submittedName>
</protein>
<reference evidence="1" key="1">
    <citation type="submission" date="2016-01" db="EMBL/GenBank/DDBJ databases">
        <authorList>
            <person name="Peeters Charlotte."/>
        </authorList>
    </citation>
    <scope>NUCLEOTIDE SEQUENCE</scope>
    <source>
        <strain evidence="1">LMG 22936</strain>
    </source>
</reference>
<organism evidence="1 2">
    <name type="scientific">Caballeronia telluris</name>
    <dbReference type="NCBI Taxonomy" id="326475"/>
    <lineage>
        <taxon>Bacteria</taxon>
        <taxon>Pseudomonadati</taxon>
        <taxon>Pseudomonadota</taxon>
        <taxon>Betaproteobacteria</taxon>
        <taxon>Burkholderiales</taxon>
        <taxon>Burkholderiaceae</taxon>
        <taxon>Caballeronia</taxon>
    </lineage>
</organism>
<dbReference type="RefSeq" id="WP_143328349.1">
    <property type="nucleotide sequence ID" value="NZ_FCNZ02000004.1"/>
</dbReference>
<accession>A0A158G1Y7</accession>
<dbReference type="Proteomes" id="UP000054717">
    <property type="component" value="Unassembled WGS sequence"/>
</dbReference>
<name>A0A158G1Y7_9BURK</name>
<comment type="caution">
    <text evidence="1">The sequence shown here is derived from an EMBL/GenBank/DDBJ whole genome shotgun (WGS) entry which is preliminary data.</text>
</comment>
<evidence type="ECO:0000313" key="2">
    <source>
        <dbReference type="Proteomes" id="UP000054717"/>
    </source>
</evidence>
<keyword evidence="2" id="KW-1185">Reference proteome</keyword>
<sequence>MPDAAPSSTEPVTSPAAEANGIVDRLESFIGNFRFLSAEARAHLAKEFDELRGFLPKH</sequence>
<dbReference type="STRING" id="326475.AWB66_01493"/>